<dbReference type="InterPro" id="IPR014347">
    <property type="entry name" value="Tautomerase/MIF_sf"/>
</dbReference>
<dbReference type="AlphaFoldDB" id="A0A2W4TEL5"/>
<reference evidence="1 2" key="2">
    <citation type="submission" date="2018-06" db="EMBL/GenBank/DDBJ databases">
        <title>Metagenomic assembly of (sub)arctic Cyanobacteria and their associated microbiome from non-axenic cultures.</title>
        <authorList>
            <person name="Baurain D."/>
        </authorList>
    </citation>
    <scope>NUCLEOTIDE SEQUENCE [LARGE SCALE GENOMIC DNA]</scope>
    <source>
        <strain evidence="1">ULC129bin1</strain>
    </source>
</reference>
<evidence type="ECO:0000313" key="2">
    <source>
        <dbReference type="Proteomes" id="UP000249354"/>
    </source>
</evidence>
<dbReference type="Proteomes" id="UP000249354">
    <property type="component" value="Unassembled WGS sequence"/>
</dbReference>
<dbReference type="Pfam" id="PF14552">
    <property type="entry name" value="Tautomerase_2"/>
    <property type="match status" value="1"/>
</dbReference>
<dbReference type="SUPFAM" id="SSF55331">
    <property type="entry name" value="Tautomerase/MIF"/>
    <property type="match status" value="1"/>
</dbReference>
<protein>
    <submittedName>
        <fullName evidence="1">Tautomerase family protein</fullName>
    </submittedName>
</protein>
<accession>A0A2W4TEL5</accession>
<dbReference type="PANTHER" id="PTHR38460:SF1">
    <property type="entry name" value="TAUTOMERASE YOLI-RELATED"/>
    <property type="match status" value="1"/>
</dbReference>
<sequence>MVQVKITGLATQLNPIKSQLSDIIHSCLQEAIGTPENKRFQRFFCLQPEDFYYPANRSEQYTIIEIVMFEGRSIAVKKKLIGLLFERIHRQLEIAVDDIEIAMFDLPKHNWGIRGVPGDELMLSYKVDL</sequence>
<dbReference type="Gene3D" id="3.30.429.10">
    <property type="entry name" value="Macrophage Migration Inhibitory Factor"/>
    <property type="match status" value="1"/>
</dbReference>
<comment type="caution">
    <text evidence="1">The sequence shown here is derived from an EMBL/GenBank/DDBJ whole genome shotgun (WGS) entry which is preliminary data.</text>
</comment>
<organism evidence="1 2">
    <name type="scientific">Leptolyngbya foveolarum</name>
    <dbReference type="NCBI Taxonomy" id="47253"/>
    <lineage>
        <taxon>Bacteria</taxon>
        <taxon>Bacillati</taxon>
        <taxon>Cyanobacteriota</taxon>
        <taxon>Cyanophyceae</taxon>
        <taxon>Leptolyngbyales</taxon>
        <taxon>Leptolyngbyaceae</taxon>
        <taxon>Leptolyngbya group</taxon>
        <taxon>Leptolyngbya</taxon>
    </lineage>
</organism>
<evidence type="ECO:0000313" key="1">
    <source>
        <dbReference type="EMBL" id="PZO07656.1"/>
    </source>
</evidence>
<proteinExistence type="predicted"/>
<reference evidence="2" key="1">
    <citation type="submission" date="2018-04" db="EMBL/GenBank/DDBJ databases">
        <authorList>
            <person name="Cornet L."/>
        </authorList>
    </citation>
    <scope>NUCLEOTIDE SEQUENCE [LARGE SCALE GENOMIC DNA]</scope>
</reference>
<dbReference type="PANTHER" id="PTHR38460">
    <property type="entry name" value="TAUTOMERASE YOLI-RELATED"/>
    <property type="match status" value="1"/>
</dbReference>
<dbReference type="InterPro" id="IPR037479">
    <property type="entry name" value="Tauto_MSAD"/>
</dbReference>
<gene>
    <name evidence="1" type="ORF">DCF25_22670</name>
</gene>
<name>A0A2W4TEL5_9CYAN</name>
<dbReference type="EMBL" id="QBMC01000299">
    <property type="protein sequence ID" value="PZO07656.1"/>
    <property type="molecule type" value="Genomic_DNA"/>
</dbReference>